<dbReference type="PROSITE" id="PS51257">
    <property type="entry name" value="PROKAR_LIPOPROTEIN"/>
    <property type="match status" value="1"/>
</dbReference>
<evidence type="ECO:0000313" key="2">
    <source>
        <dbReference type="Proteomes" id="UP000199452"/>
    </source>
</evidence>
<organism evidence="1 2">
    <name type="scientific">Williamwhitmania taraxaci</name>
    <dbReference type="NCBI Taxonomy" id="1640674"/>
    <lineage>
        <taxon>Bacteria</taxon>
        <taxon>Pseudomonadati</taxon>
        <taxon>Bacteroidota</taxon>
        <taxon>Bacteroidia</taxon>
        <taxon>Bacteroidales</taxon>
        <taxon>Williamwhitmaniaceae</taxon>
        <taxon>Williamwhitmania</taxon>
    </lineage>
</organism>
<dbReference type="EMBL" id="FMYP01000003">
    <property type="protein sequence ID" value="SDB84636.1"/>
    <property type="molecule type" value="Genomic_DNA"/>
</dbReference>
<gene>
    <name evidence="1" type="ORF">SAMN05216323_100369</name>
</gene>
<dbReference type="Proteomes" id="UP000199452">
    <property type="component" value="Unassembled WGS sequence"/>
</dbReference>
<dbReference type="AlphaFoldDB" id="A0A1G6GU30"/>
<name>A0A1G6GU30_9BACT</name>
<proteinExistence type="predicted"/>
<evidence type="ECO:0000313" key="1">
    <source>
        <dbReference type="EMBL" id="SDB84636.1"/>
    </source>
</evidence>
<keyword evidence="2" id="KW-1185">Reference proteome</keyword>
<accession>A0A1G6GU30</accession>
<reference evidence="1 2" key="1">
    <citation type="submission" date="2016-09" db="EMBL/GenBank/DDBJ databases">
        <authorList>
            <person name="Capua I."/>
            <person name="De Benedictis P."/>
            <person name="Joannis T."/>
            <person name="Lombin L.H."/>
            <person name="Cattoli G."/>
        </authorList>
    </citation>
    <scope>NUCLEOTIDE SEQUENCE [LARGE SCALE GENOMIC DNA]</scope>
    <source>
        <strain evidence="1 2">A7P-90m</strain>
    </source>
</reference>
<sequence length="126" mass="14313">MKNYAAFLILLLSISIVGCEKISTADDGSLYGSWKVRLDVPPYTTYLVNIEREYAGIDTTVFVFNNFQNRDDMVFCKLNDSTLTIWNSSEVTGTGVYHKSERKINWAYTSFSNSTSTPIYATYTKN</sequence>
<protein>
    <submittedName>
        <fullName evidence="1">Uncharacterized protein</fullName>
    </submittedName>
</protein>